<feature type="transmembrane region" description="Helical" evidence="1">
    <location>
        <begin position="159"/>
        <end position="182"/>
    </location>
</feature>
<feature type="transmembrane region" description="Helical" evidence="1">
    <location>
        <begin position="128"/>
        <end position="147"/>
    </location>
</feature>
<sequence length="222" mass="25607">MKNIARNFLMIDIPLLLMMGQVLVEIFVPNTEKAAFHSEGGPHEAIEAFFLVFAFPVALFLTFKVKNFWLKIWAGIAALCCFYVAGEEISWGQQIFHWGTPENWAAINDQNETNLHNTSTWLDQKPRAILEIGVLIGGLIIPALRKWKPERLPQRFKEIYPGNIVVFTAICAVIVKLIGIYGDTTGHHLFWRVSEVMELYLYYFVLLYLIDRKFSWKEQGLI</sequence>
<proteinExistence type="predicted"/>
<accession>A0A2W5FQC1</accession>
<organism evidence="2 3">
    <name type="scientific">Micavibrio aeruginosavorus</name>
    <dbReference type="NCBI Taxonomy" id="349221"/>
    <lineage>
        <taxon>Bacteria</taxon>
        <taxon>Pseudomonadati</taxon>
        <taxon>Bdellovibrionota</taxon>
        <taxon>Bdellovibrionia</taxon>
        <taxon>Bdellovibrionales</taxon>
        <taxon>Pseudobdellovibrionaceae</taxon>
        <taxon>Micavibrio</taxon>
    </lineage>
</organism>
<dbReference type="Proteomes" id="UP000249739">
    <property type="component" value="Unassembled WGS sequence"/>
</dbReference>
<comment type="caution">
    <text evidence="2">The sequence shown here is derived from an EMBL/GenBank/DDBJ whole genome shotgun (WGS) entry which is preliminary data.</text>
</comment>
<evidence type="ECO:0000313" key="3">
    <source>
        <dbReference type="Proteomes" id="UP000249739"/>
    </source>
</evidence>
<dbReference type="EMBL" id="QFOT01000020">
    <property type="protein sequence ID" value="PZP56614.1"/>
    <property type="molecule type" value="Genomic_DNA"/>
</dbReference>
<gene>
    <name evidence="2" type="ORF">DI586_03105</name>
</gene>
<keyword evidence="1" id="KW-0812">Transmembrane</keyword>
<keyword evidence="1" id="KW-1133">Transmembrane helix</keyword>
<dbReference type="AlphaFoldDB" id="A0A2W5FQC1"/>
<feature type="transmembrane region" description="Helical" evidence="1">
    <location>
        <begin position="40"/>
        <end position="61"/>
    </location>
</feature>
<keyword evidence="1" id="KW-0472">Membrane</keyword>
<feature type="transmembrane region" description="Helical" evidence="1">
    <location>
        <begin position="68"/>
        <end position="86"/>
    </location>
</feature>
<feature type="transmembrane region" description="Helical" evidence="1">
    <location>
        <begin position="188"/>
        <end position="210"/>
    </location>
</feature>
<reference evidence="2 3" key="1">
    <citation type="submission" date="2017-08" db="EMBL/GenBank/DDBJ databases">
        <title>Infants hospitalized years apart are colonized by the same room-sourced microbial strains.</title>
        <authorList>
            <person name="Brooks B."/>
            <person name="Olm M.R."/>
            <person name="Firek B.A."/>
            <person name="Baker R."/>
            <person name="Thomas B.C."/>
            <person name="Morowitz M.J."/>
            <person name="Banfield J.F."/>
        </authorList>
    </citation>
    <scope>NUCLEOTIDE SEQUENCE [LARGE SCALE GENOMIC DNA]</scope>
    <source>
        <strain evidence="2">S2_006_000_R2_64</strain>
    </source>
</reference>
<name>A0A2W5FQC1_9BACT</name>
<evidence type="ECO:0000256" key="1">
    <source>
        <dbReference type="SAM" id="Phobius"/>
    </source>
</evidence>
<protein>
    <submittedName>
        <fullName evidence="2">Uncharacterized protein</fullName>
    </submittedName>
</protein>
<feature type="transmembrane region" description="Helical" evidence="1">
    <location>
        <begin position="7"/>
        <end position="28"/>
    </location>
</feature>
<evidence type="ECO:0000313" key="2">
    <source>
        <dbReference type="EMBL" id="PZP56614.1"/>
    </source>
</evidence>